<dbReference type="WBParaSite" id="TMUE_3000014653.1">
    <property type="protein sequence ID" value="TMUE_3000014653.1"/>
    <property type="gene ID" value="WBGene00289427"/>
</dbReference>
<dbReference type="GO" id="GO:0004482">
    <property type="term" value="F:mRNA 5'-cap (guanine-N7-)-methyltransferase activity"/>
    <property type="evidence" value="ECO:0007669"/>
    <property type="project" value="InterPro"/>
</dbReference>
<accession>A0A5S6R5F0</accession>
<evidence type="ECO:0000313" key="3">
    <source>
        <dbReference type="WBParaSite" id="TMUE_3000014653.1"/>
    </source>
</evidence>
<evidence type="ECO:0000313" key="2">
    <source>
        <dbReference type="Proteomes" id="UP000046395"/>
    </source>
</evidence>
<dbReference type="GO" id="GO:0005524">
    <property type="term" value="F:ATP binding"/>
    <property type="evidence" value="ECO:0007669"/>
    <property type="project" value="InterPro"/>
</dbReference>
<name>A0A5S6R5F0_TRIMR</name>
<dbReference type="GO" id="GO:0003968">
    <property type="term" value="F:RNA-directed RNA polymerase activity"/>
    <property type="evidence" value="ECO:0007669"/>
    <property type="project" value="InterPro"/>
</dbReference>
<proteinExistence type="predicted"/>
<feature type="domain" description="RdRp catalytic" evidence="1">
    <location>
        <begin position="19"/>
        <end position="128"/>
    </location>
</feature>
<evidence type="ECO:0000259" key="1">
    <source>
        <dbReference type="Pfam" id="PF00946"/>
    </source>
</evidence>
<protein>
    <submittedName>
        <fullName evidence="3">RdRp catalytic domain-containing protein</fullName>
    </submittedName>
</protein>
<sequence>MMKTTRGRDATVHEISAFNHKFLVTRQLCLVFSPTFKASVFVDYDAIFCMFDVIEQRYLCCLSMGMMNASFPDIYYFSWKDLEAVFEWGDFHLRRNGSNGYKVIKMYEPICMAALPERSRCPSLSKDFVD</sequence>
<reference evidence="3" key="1">
    <citation type="submission" date="2019-12" db="UniProtKB">
        <authorList>
            <consortium name="WormBaseParasite"/>
        </authorList>
    </citation>
    <scope>IDENTIFICATION</scope>
</reference>
<keyword evidence="2" id="KW-1185">Reference proteome</keyword>
<dbReference type="AlphaFoldDB" id="A0A5S6R5F0"/>
<organism evidence="2 3">
    <name type="scientific">Trichuris muris</name>
    <name type="common">Mouse whipworm</name>
    <dbReference type="NCBI Taxonomy" id="70415"/>
    <lineage>
        <taxon>Eukaryota</taxon>
        <taxon>Metazoa</taxon>
        <taxon>Ecdysozoa</taxon>
        <taxon>Nematoda</taxon>
        <taxon>Enoplea</taxon>
        <taxon>Dorylaimia</taxon>
        <taxon>Trichinellida</taxon>
        <taxon>Trichuridae</taxon>
        <taxon>Trichuris</taxon>
    </lineage>
</organism>
<dbReference type="Pfam" id="PF00946">
    <property type="entry name" value="Mononeg_RNA_pol"/>
    <property type="match status" value="1"/>
</dbReference>
<dbReference type="InterPro" id="IPR014023">
    <property type="entry name" value="Mononeg_RNA_pol_cat"/>
</dbReference>
<dbReference type="Proteomes" id="UP000046395">
    <property type="component" value="Unassembled WGS sequence"/>
</dbReference>